<evidence type="ECO:0000313" key="7">
    <source>
        <dbReference type="EMBL" id="KAG0648095.1"/>
    </source>
</evidence>
<evidence type="ECO:0000256" key="1">
    <source>
        <dbReference type="ARBA" id="ARBA00022723"/>
    </source>
</evidence>
<reference evidence="7" key="1">
    <citation type="submission" date="2019-07" db="EMBL/GenBank/DDBJ databases">
        <title>Hyphodiscus hymeniophilus genome sequencing and assembly.</title>
        <authorList>
            <person name="Kramer G."/>
            <person name="Nodwell J."/>
        </authorList>
    </citation>
    <scope>NUCLEOTIDE SEQUENCE</scope>
    <source>
        <strain evidence="7">ATCC 34498</strain>
    </source>
</reference>
<keyword evidence="3" id="KW-0862">Zinc</keyword>
<keyword evidence="2 4" id="KW-0863">Zinc-finger</keyword>
<feature type="region of interest" description="Disordered" evidence="5">
    <location>
        <begin position="328"/>
        <end position="349"/>
    </location>
</feature>
<dbReference type="GO" id="GO:0008270">
    <property type="term" value="F:zinc ion binding"/>
    <property type="evidence" value="ECO:0007669"/>
    <property type="project" value="UniProtKB-KW"/>
</dbReference>
<feature type="domain" description="GRF-type" evidence="6">
    <location>
        <begin position="36"/>
        <end position="78"/>
    </location>
</feature>
<evidence type="ECO:0000313" key="8">
    <source>
        <dbReference type="Proteomes" id="UP000785200"/>
    </source>
</evidence>
<comment type="caution">
    <text evidence="7">The sequence shown here is derived from an EMBL/GenBank/DDBJ whole genome shotgun (WGS) entry which is preliminary data.</text>
</comment>
<dbReference type="AlphaFoldDB" id="A0A9P6VHL8"/>
<accession>A0A9P6VHL8</accession>
<evidence type="ECO:0000256" key="5">
    <source>
        <dbReference type="SAM" id="MobiDB-lite"/>
    </source>
</evidence>
<evidence type="ECO:0000256" key="3">
    <source>
        <dbReference type="ARBA" id="ARBA00022833"/>
    </source>
</evidence>
<gene>
    <name evidence="7" type="ORF">D0Z07_5654</name>
</gene>
<evidence type="ECO:0000256" key="4">
    <source>
        <dbReference type="PROSITE-ProRule" id="PRU01343"/>
    </source>
</evidence>
<name>A0A9P6VHL8_9HELO</name>
<dbReference type="OrthoDB" id="430051at2759"/>
<organism evidence="7 8">
    <name type="scientific">Hyphodiscus hymeniophilus</name>
    <dbReference type="NCBI Taxonomy" id="353542"/>
    <lineage>
        <taxon>Eukaryota</taxon>
        <taxon>Fungi</taxon>
        <taxon>Dikarya</taxon>
        <taxon>Ascomycota</taxon>
        <taxon>Pezizomycotina</taxon>
        <taxon>Leotiomycetes</taxon>
        <taxon>Helotiales</taxon>
        <taxon>Hyphodiscaceae</taxon>
        <taxon>Hyphodiscus</taxon>
    </lineage>
</organism>
<keyword evidence="1" id="KW-0479">Metal-binding</keyword>
<proteinExistence type="predicted"/>
<dbReference type="Proteomes" id="UP000785200">
    <property type="component" value="Unassembled WGS sequence"/>
</dbReference>
<sequence>MSRTPQRRGGAASLFSTPQRSPYRSPHKTVALKGNCKPRLPAAHFQVKKDGRNQGRWFYTCQKPKEEGCGFFLWDDDAVGREMRAVINNSRTEPDGLRTPADAMREGRAVEVSGSKWTQCLGKDDEDEFGEFPLSAEDVEKVTENIIHHEPQPAPYPETPRKAIKTDPFTTLGSKRKWAEDALPTPVTNTSKDEDVFTSSTGRLKGHMWDGNERFGLRSPSATPTPSRFRHASESEDVAEEKPKNFYDITQEVMDLLKDQHIDEDTSASLRQLLGKHALQVSGIAKGRDITRVALKTKDAKIAELQQKITTLTTEREMDRTVIRHFKSDMAESIASRGGRGRGRDRGNS</sequence>
<feature type="region of interest" description="Disordered" evidence="5">
    <location>
        <begin position="203"/>
        <end position="237"/>
    </location>
</feature>
<evidence type="ECO:0000259" key="6">
    <source>
        <dbReference type="PROSITE" id="PS51999"/>
    </source>
</evidence>
<keyword evidence="8" id="KW-1185">Reference proteome</keyword>
<protein>
    <submittedName>
        <fullName evidence="7">DNA topoisomerase III alpha</fullName>
    </submittedName>
</protein>
<feature type="compositionally biased region" description="Basic and acidic residues" evidence="5">
    <location>
        <begin position="207"/>
        <end position="216"/>
    </location>
</feature>
<evidence type="ECO:0000256" key="2">
    <source>
        <dbReference type="ARBA" id="ARBA00022771"/>
    </source>
</evidence>
<dbReference type="PROSITE" id="PS51999">
    <property type="entry name" value="ZF_GRF"/>
    <property type="match status" value="1"/>
</dbReference>
<dbReference type="InterPro" id="IPR010666">
    <property type="entry name" value="Znf_GRF"/>
</dbReference>
<dbReference type="Pfam" id="PF06839">
    <property type="entry name" value="Zn_ribbon_GRF"/>
    <property type="match status" value="1"/>
</dbReference>
<feature type="region of interest" description="Disordered" evidence="5">
    <location>
        <begin position="1"/>
        <end position="28"/>
    </location>
</feature>
<dbReference type="EMBL" id="VNKQ01000011">
    <property type="protein sequence ID" value="KAG0648095.1"/>
    <property type="molecule type" value="Genomic_DNA"/>
</dbReference>